<keyword evidence="2" id="KW-0585">Phenylalanine catabolism</keyword>
<dbReference type="GO" id="GO:0006559">
    <property type="term" value="P:L-phenylalanine catabolic process"/>
    <property type="evidence" value="ECO:0007669"/>
    <property type="project" value="UniProtKB-UniRule"/>
</dbReference>
<dbReference type="OrthoDB" id="9971669at2759"/>
<name>A0A395H6B7_9EURO</name>
<comment type="catalytic activity">
    <reaction evidence="2">
        <text>4-fumarylacetoacetate + H2O = acetoacetate + fumarate + H(+)</text>
        <dbReference type="Rhea" id="RHEA:10244"/>
        <dbReference type="ChEBI" id="CHEBI:13705"/>
        <dbReference type="ChEBI" id="CHEBI:15377"/>
        <dbReference type="ChEBI" id="CHEBI:15378"/>
        <dbReference type="ChEBI" id="CHEBI:18034"/>
        <dbReference type="ChEBI" id="CHEBI:29806"/>
        <dbReference type="EC" id="3.7.1.2"/>
    </reaction>
</comment>
<keyword evidence="2" id="KW-0106">Calcium</keyword>
<proteinExistence type="inferred from homology"/>
<dbReference type="GeneID" id="37227974"/>
<dbReference type="PANTHER" id="PTHR43069:SF5">
    <property type="entry name" value="FUMARYLACETOACETASE"/>
    <property type="match status" value="1"/>
</dbReference>
<dbReference type="GO" id="GO:0004334">
    <property type="term" value="F:fumarylacetoacetase activity"/>
    <property type="evidence" value="ECO:0007669"/>
    <property type="project" value="UniProtKB-UniRule"/>
</dbReference>
<dbReference type="SUPFAM" id="SSF63433">
    <property type="entry name" value="Fumarylacetoacetate hydrolase, FAH, N-terminal domain"/>
    <property type="match status" value="1"/>
</dbReference>
<keyword evidence="2" id="KW-0378">Hydrolase</keyword>
<evidence type="ECO:0000313" key="4">
    <source>
        <dbReference type="EMBL" id="RAL03089.1"/>
    </source>
</evidence>
<comment type="similarity">
    <text evidence="2">Belongs to the FAH family.</text>
</comment>
<dbReference type="RefSeq" id="XP_025577416.1">
    <property type="nucleotide sequence ID" value="XM_025723109.1"/>
</dbReference>
<dbReference type="EC" id="3.7.1.2" evidence="2"/>
<dbReference type="GO" id="GO:0046872">
    <property type="term" value="F:metal ion binding"/>
    <property type="evidence" value="ECO:0007669"/>
    <property type="project" value="UniProtKB-UniRule"/>
</dbReference>
<dbReference type="VEuPathDB" id="FungiDB:BO80DRAFT_471804"/>
<reference evidence="4 5" key="1">
    <citation type="submission" date="2018-02" db="EMBL/GenBank/DDBJ databases">
        <title>The genomes of Aspergillus section Nigri reveals drivers in fungal speciation.</title>
        <authorList>
            <consortium name="DOE Joint Genome Institute"/>
            <person name="Vesth T.C."/>
            <person name="Nybo J."/>
            <person name="Theobald S."/>
            <person name="Brandl J."/>
            <person name="Frisvad J.C."/>
            <person name="Nielsen K.F."/>
            <person name="Lyhne E.K."/>
            <person name="Kogle M.E."/>
            <person name="Kuo A."/>
            <person name="Riley R."/>
            <person name="Clum A."/>
            <person name="Nolan M."/>
            <person name="Lipzen A."/>
            <person name="Salamov A."/>
            <person name="Henrissat B."/>
            <person name="Wiebenga A."/>
            <person name="De vries R.P."/>
            <person name="Grigoriev I.V."/>
            <person name="Mortensen U.H."/>
            <person name="Andersen M.R."/>
            <person name="Baker S.E."/>
        </authorList>
    </citation>
    <scope>NUCLEOTIDE SEQUENCE [LARGE SCALE GENOMIC DNA]</scope>
    <source>
        <strain evidence="4 5">CBS 121593</strain>
    </source>
</reference>
<dbReference type="EMBL" id="KZ824429">
    <property type="protein sequence ID" value="RAL03089.1"/>
    <property type="molecule type" value="Genomic_DNA"/>
</dbReference>
<comment type="pathway">
    <text evidence="2">Amino-acid degradation; L-phenylalanine degradation; acetoacetate and fumarate from L-phenylalanine: step 6/6.</text>
</comment>
<dbReference type="PANTHER" id="PTHR43069">
    <property type="entry name" value="FUMARYLACETOACETASE"/>
    <property type="match status" value="1"/>
</dbReference>
<evidence type="ECO:0000313" key="5">
    <source>
        <dbReference type="Proteomes" id="UP000249402"/>
    </source>
</evidence>
<organism evidence="4 5">
    <name type="scientific">Aspergillus ibericus CBS 121593</name>
    <dbReference type="NCBI Taxonomy" id="1448316"/>
    <lineage>
        <taxon>Eukaryota</taxon>
        <taxon>Fungi</taxon>
        <taxon>Dikarya</taxon>
        <taxon>Ascomycota</taxon>
        <taxon>Pezizomycotina</taxon>
        <taxon>Eurotiomycetes</taxon>
        <taxon>Eurotiomycetidae</taxon>
        <taxon>Eurotiales</taxon>
        <taxon>Aspergillaceae</taxon>
        <taxon>Aspergillus</taxon>
        <taxon>Aspergillus subgen. Circumdati</taxon>
    </lineage>
</organism>
<protein>
    <recommendedName>
        <fullName evidence="2">Fumarylacetoacetase</fullName>
        <ecNumber evidence="2">3.7.1.2</ecNumber>
    </recommendedName>
    <alternativeName>
        <fullName evidence="2">Fumarylacetoacetate hydrolase</fullName>
    </alternativeName>
</protein>
<dbReference type="UniPathway" id="UPA00139">
    <property type="reaction ID" value="UER00341"/>
</dbReference>
<evidence type="ECO:0000256" key="1">
    <source>
        <dbReference type="ARBA" id="ARBA00022723"/>
    </source>
</evidence>
<accession>A0A395H6B7</accession>
<keyword evidence="5" id="KW-1185">Reference proteome</keyword>
<gene>
    <name evidence="4" type="ORF">BO80DRAFT_471804</name>
</gene>
<dbReference type="GO" id="GO:1902000">
    <property type="term" value="P:homogentisate catabolic process"/>
    <property type="evidence" value="ECO:0007669"/>
    <property type="project" value="TreeGrafter"/>
</dbReference>
<evidence type="ECO:0000256" key="2">
    <source>
        <dbReference type="RuleBase" id="RU366008"/>
    </source>
</evidence>
<feature type="non-terminal residue" evidence="4">
    <location>
        <position position="117"/>
    </location>
</feature>
<dbReference type="AlphaFoldDB" id="A0A395H6B7"/>
<keyword evidence="2" id="KW-0828">Tyrosine catabolism</keyword>
<dbReference type="GO" id="GO:0006572">
    <property type="term" value="P:L-tyrosine catabolic process"/>
    <property type="evidence" value="ECO:0007669"/>
    <property type="project" value="UniProtKB-UniRule"/>
</dbReference>
<comment type="cofactor">
    <cofactor evidence="2">
        <name>Mg(2+)</name>
        <dbReference type="ChEBI" id="CHEBI:18420"/>
    </cofactor>
    <cofactor evidence="2">
        <name>Ca(2+)</name>
        <dbReference type="ChEBI" id="CHEBI:29108"/>
    </cofactor>
</comment>
<evidence type="ECO:0000259" key="3">
    <source>
        <dbReference type="Pfam" id="PF09298"/>
    </source>
</evidence>
<dbReference type="InterPro" id="IPR005959">
    <property type="entry name" value="Fumarylacetoacetase"/>
</dbReference>
<dbReference type="Gene3D" id="2.30.30.230">
    <property type="entry name" value="Fumarylacetoacetase, N-terminal domain"/>
    <property type="match status" value="1"/>
</dbReference>
<keyword evidence="2" id="KW-0460">Magnesium</keyword>
<dbReference type="Pfam" id="PF09298">
    <property type="entry name" value="FAA_hydrolase_N"/>
    <property type="match status" value="1"/>
</dbReference>
<keyword evidence="1 2" id="KW-0479">Metal-binding</keyword>
<dbReference type="STRING" id="1448316.A0A395H6B7"/>
<dbReference type="InterPro" id="IPR015377">
    <property type="entry name" value="Fumarylacetoacetase_N"/>
</dbReference>
<dbReference type="Proteomes" id="UP000249402">
    <property type="component" value="Unassembled WGS sequence"/>
</dbReference>
<sequence>MASPFYSHHFSIHNLPYGIASSPSHPTPQCATRLENTIIFLADLQSAGFFSSIPSLPPDIFSHSTLNPFASLPRTTQTQVRHVLQSTLQSSTPLPDTSTSDITTVTMHLPVSIPSFT</sequence>
<feature type="domain" description="Fumarylacetoacetase N-terminal" evidence="3">
    <location>
        <begin position="13"/>
        <end position="110"/>
    </location>
</feature>
<dbReference type="InterPro" id="IPR036462">
    <property type="entry name" value="Fumarylacetoacetase_N_sf"/>
</dbReference>